<gene>
    <name evidence="4" type="ORF">BpHYR1_020485</name>
</gene>
<feature type="binding site" evidence="1">
    <location>
        <position position="30"/>
    </location>
    <ligand>
        <name>Zn(2+)</name>
        <dbReference type="ChEBI" id="CHEBI:29105"/>
        <note>catalytic</note>
    </ligand>
</feature>
<accession>A0A3M7QL95</accession>
<evidence type="ECO:0000256" key="2">
    <source>
        <dbReference type="RuleBase" id="RU361183"/>
    </source>
</evidence>
<keyword evidence="1 2" id="KW-0482">Metalloprotease</keyword>
<dbReference type="GO" id="GO:0004222">
    <property type="term" value="F:metalloendopeptidase activity"/>
    <property type="evidence" value="ECO:0007669"/>
    <property type="project" value="UniProtKB-UniRule"/>
</dbReference>
<dbReference type="PANTHER" id="PTHR10127">
    <property type="entry name" value="DISCOIDIN, CUB, EGF, LAMININ , AND ZINC METALLOPROTEASE DOMAIN CONTAINING"/>
    <property type="match status" value="1"/>
</dbReference>
<keyword evidence="5" id="KW-1185">Reference proteome</keyword>
<evidence type="ECO:0000259" key="3">
    <source>
        <dbReference type="PROSITE" id="PS51864"/>
    </source>
</evidence>
<comment type="caution">
    <text evidence="4">The sequence shown here is derived from an EMBL/GenBank/DDBJ whole genome shotgun (WGS) entry which is preliminary data.</text>
</comment>
<protein>
    <recommendedName>
        <fullName evidence="2">Metalloendopeptidase</fullName>
        <ecNumber evidence="2">3.4.24.-</ecNumber>
    </recommendedName>
</protein>
<dbReference type="Pfam" id="PF01400">
    <property type="entry name" value="Astacin"/>
    <property type="match status" value="1"/>
</dbReference>
<keyword evidence="1 2" id="KW-0645">Protease</keyword>
<dbReference type="Proteomes" id="UP000276133">
    <property type="component" value="Unassembled WGS sequence"/>
</dbReference>
<feature type="non-terminal residue" evidence="4">
    <location>
        <position position="106"/>
    </location>
</feature>
<name>A0A3M7QL95_BRAPC</name>
<sequence>MLTEDRQPQQLSLSTRGCLYDGTVAHELIHALGFLHEQSRPDRDQYIKINWDNIIEDMKFNFQIYNEGDTFGLKYDFDSIMHYDSFAFSIDNESPTIEPLQSGIEL</sequence>
<dbReference type="STRING" id="10195.A0A3M7QL95"/>
<dbReference type="Gene3D" id="3.40.390.10">
    <property type="entry name" value="Collagenase (Catalytic Domain)"/>
    <property type="match status" value="1"/>
</dbReference>
<evidence type="ECO:0000313" key="4">
    <source>
        <dbReference type="EMBL" id="RNA12080.1"/>
    </source>
</evidence>
<dbReference type="PRINTS" id="PR00480">
    <property type="entry name" value="ASTACIN"/>
</dbReference>
<dbReference type="InterPro" id="IPR024079">
    <property type="entry name" value="MetalloPept_cat_dom_sf"/>
</dbReference>
<dbReference type="InterPro" id="IPR001506">
    <property type="entry name" value="Peptidase_M12A"/>
</dbReference>
<keyword evidence="1 2" id="KW-0862">Zinc</keyword>
<dbReference type="InterPro" id="IPR006026">
    <property type="entry name" value="Peptidase_Metallo"/>
</dbReference>
<dbReference type="SMART" id="SM00235">
    <property type="entry name" value="ZnMc"/>
    <property type="match status" value="1"/>
</dbReference>
<dbReference type="EMBL" id="REGN01005769">
    <property type="protein sequence ID" value="RNA12080.1"/>
    <property type="molecule type" value="Genomic_DNA"/>
</dbReference>
<dbReference type="PROSITE" id="PS51864">
    <property type="entry name" value="ASTACIN"/>
    <property type="match status" value="1"/>
</dbReference>
<comment type="cofactor">
    <cofactor evidence="1 2">
        <name>Zn(2+)</name>
        <dbReference type="ChEBI" id="CHEBI:29105"/>
    </cofactor>
    <text evidence="1 2">Binds 1 zinc ion per subunit.</text>
</comment>
<evidence type="ECO:0000256" key="1">
    <source>
        <dbReference type="PROSITE-ProRule" id="PRU01211"/>
    </source>
</evidence>
<comment type="caution">
    <text evidence="1">Lacks conserved residue(s) required for the propagation of feature annotation.</text>
</comment>
<organism evidence="4 5">
    <name type="scientific">Brachionus plicatilis</name>
    <name type="common">Marine rotifer</name>
    <name type="synonym">Brachionus muelleri</name>
    <dbReference type="NCBI Taxonomy" id="10195"/>
    <lineage>
        <taxon>Eukaryota</taxon>
        <taxon>Metazoa</taxon>
        <taxon>Spiralia</taxon>
        <taxon>Gnathifera</taxon>
        <taxon>Rotifera</taxon>
        <taxon>Eurotatoria</taxon>
        <taxon>Monogononta</taxon>
        <taxon>Pseudotrocha</taxon>
        <taxon>Ploima</taxon>
        <taxon>Brachionidae</taxon>
        <taxon>Brachionus</taxon>
    </lineage>
</organism>
<dbReference type="PANTHER" id="PTHR10127:SF850">
    <property type="entry name" value="METALLOENDOPEPTIDASE"/>
    <property type="match status" value="1"/>
</dbReference>
<keyword evidence="1 2" id="KW-0378">Hydrolase</keyword>
<proteinExistence type="predicted"/>
<dbReference type="GO" id="GO:0006508">
    <property type="term" value="P:proteolysis"/>
    <property type="evidence" value="ECO:0007669"/>
    <property type="project" value="UniProtKB-KW"/>
</dbReference>
<feature type="binding site" evidence="1">
    <location>
        <position position="36"/>
    </location>
    <ligand>
        <name>Zn(2+)</name>
        <dbReference type="ChEBI" id="CHEBI:29105"/>
        <note>catalytic</note>
    </ligand>
</feature>
<dbReference type="SUPFAM" id="SSF55486">
    <property type="entry name" value="Metalloproteases ('zincins'), catalytic domain"/>
    <property type="match status" value="1"/>
</dbReference>
<dbReference type="AlphaFoldDB" id="A0A3M7QL95"/>
<dbReference type="OrthoDB" id="291007at2759"/>
<evidence type="ECO:0000313" key="5">
    <source>
        <dbReference type="Proteomes" id="UP000276133"/>
    </source>
</evidence>
<dbReference type="GO" id="GO:0008270">
    <property type="term" value="F:zinc ion binding"/>
    <property type="evidence" value="ECO:0007669"/>
    <property type="project" value="UniProtKB-UniRule"/>
</dbReference>
<feature type="domain" description="Peptidase M12A" evidence="3">
    <location>
        <begin position="1"/>
        <end position="106"/>
    </location>
</feature>
<dbReference type="EC" id="3.4.24.-" evidence="2"/>
<reference evidence="4 5" key="1">
    <citation type="journal article" date="2018" name="Sci. Rep.">
        <title>Genomic signatures of local adaptation to the degree of environmental predictability in rotifers.</title>
        <authorList>
            <person name="Franch-Gras L."/>
            <person name="Hahn C."/>
            <person name="Garcia-Roger E.M."/>
            <person name="Carmona M.J."/>
            <person name="Serra M."/>
            <person name="Gomez A."/>
        </authorList>
    </citation>
    <scope>NUCLEOTIDE SEQUENCE [LARGE SCALE GENOMIC DNA]</scope>
    <source>
        <strain evidence="4">HYR1</strain>
    </source>
</reference>
<feature type="binding site" evidence="1">
    <location>
        <position position="26"/>
    </location>
    <ligand>
        <name>Zn(2+)</name>
        <dbReference type="ChEBI" id="CHEBI:29105"/>
        <note>catalytic</note>
    </ligand>
</feature>
<feature type="active site" evidence="1">
    <location>
        <position position="27"/>
    </location>
</feature>
<keyword evidence="1 2" id="KW-0479">Metal-binding</keyword>